<protein>
    <submittedName>
        <fullName evidence="3">Uncharacterized protein</fullName>
    </submittedName>
</protein>
<reference evidence="3" key="1">
    <citation type="submission" date="2021-01" db="EMBL/GenBank/DDBJ databases">
        <authorList>
            <person name="Corre E."/>
            <person name="Pelletier E."/>
            <person name="Niang G."/>
            <person name="Scheremetjew M."/>
            <person name="Finn R."/>
            <person name="Kale V."/>
            <person name="Holt S."/>
            <person name="Cochrane G."/>
            <person name="Meng A."/>
            <person name="Brown T."/>
            <person name="Cohen L."/>
        </authorList>
    </citation>
    <scope>NUCLEOTIDE SEQUENCE</scope>
    <source>
        <strain evidence="3">CCMP1897</strain>
    </source>
</reference>
<feature type="coiled-coil region" evidence="1">
    <location>
        <begin position="55"/>
        <end position="151"/>
    </location>
</feature>
<evidence type="ECO:0000313" key="3">
    <source>
        <dbReference type="EMBL" id="CAE0613377.1"/>
    </source>
</evidence>
<evidence type="ECO:0000256" key="2">
    <source>
        <dbReference type="SAM" id="MobiDB-lite"/>
    </source>
</evidence>
<keyword evidence="1" id="KW-0175">Coiled coil</keyword>
<dbReference type="PANTHER" id="PTHR35712:SF1">
    <property type="entry name" value="MYOSIN HEAVY CHAIN-LIKE PROTEIN"/>
    <property type="match status" value="1"/>
</dbReference>
<organism evidence="3">
    <name type="scientific">Picocystis salinarum</name>
    <dbReference type="NCBI Taxonomy" id="88271"/>
    <lineage>
        <taxon>Eukaryota</taxon>
        <taxon>Viridiplantae</taxon>
        <taxon>Chlorophyta</taxon>
        <taxon>Picocystophyceae</taxon>
        <taxon>Picocystales</taxon>
        <taxon>Picocystaceae</taxon>
        <taxon>Picocystis</taxon>
    </lineage>
</organism>
<dbReference type="AlphaFoldDB" id="A0A7S3UFQ2"/>
<feature type="compositionally biased region" description="Polar residues" evidence="2">
    <location>
        <begin position="361"/>
        <end position="371"/>
    </location>
</feature>
<dbReference type="PANTHER" id="PTHR35712">
    <property type="entry name" value="MYOSIN HEAVY CHAIN-LIKE PROTEIN"/>
    <property type="match status" value="1"/>
</dbReference>
<feature type="coiled-coil region" evidence="1">
    <location>
        <begin position="180"/>
        <end position="249"/>
    </location>
</feature>
<feature type="region of interest" description="Disordered" evidence="2">
    <location>
        <begin position="1"/>
        <end position="55"/>
    </location>
</feature>
<feature type="coiled-coil region" evidence="1">
    <location>
        <begin position="314"/>
        <end position="355"/>
    </location>
</feature>
<evidence type="ECO:0000256" key="1">
    <source>
        <dbReference type="SAM" id="Coils"/>
    </source>
</evidence>
<feature type="region of interest" description="Disordered" evidence="2">
    <location>
        <begin position="356"/>
        <end position="383"/>
    </location>
</feature>
<gene>
    <name evidence="3" type="ORF">PSAL00342_LOCUS7276</name>
</gene>
<accession>A0A7S3UFQ2</accession>
<dbReference type="EMBL" id="HBIS01008680">
    <property type="protein sequence ID" value="CAE0613377.1"/>
    <property type="molecule type" value="Transcribed_RNA"/>
</dbReference>
<proteinExistence type="predicted"/>
<feature type="compositionally biased region" description="Basic and acidic residues" evidence="2">
    <location>
        <begin position="22"/>
        <end position="33"/>
    </location>
</feature>
<name>A0A7S3UFQ2_9CHLO</name>
<sequence length="403" mass="45713">MAAPPGTPGRRMARLRSVLDANEEHEPMRRSREGEEEGEPCTDLERGVDVPGERENDATRKIERLELERREANERIVELQRDVEMLCMQQVDSLRSTVISQRLLELHGELTEAKKLLSQARLDKEQLQRNVQNLEQRSEKHLGQYREEKEKNKKLNSDVQYFQTQAAAAMEDRDRTHVQLESATSKINNMLKEQESLQRLKWSLEQDNNNMQSSMAALETTLEDTTKALEEEREHRQALEGESKRLKSALATSIKEKEEALAGVEEDIRASCAHLSSEVAEKDQQIQVLQGQLHAVAEAKVRALLSMSEKEEKLRLETETRIDLEGALEEAREQLSKAVEEKVRLLLTNAELQAKLEGRENGNTARKSSPSAAGGRNMSSSSISQTWSSLFYGGKGDVLEDED</sequence>
<feature type="compositionally biased region" description="Basic and acidic residues" evidence="2">
    <location>
        <begin position="43"/>
        <end position="55"/>
    </location>
</feature>
<dbReference type="SUPFAM" id="SSF90257">
    <property type="entry name" value="Myosin rod fragments"/>
    <property type="match status" value="1"/>
</dbReference>